<dbReference type="Proteomes" id="UP001165541">
    <property type="component" value="Unassembled WGS sequence"/>
</dbReference>
<keyword evidence="1" id="KW-0175">Coiled coil</keyword>
<accession>A0ABT0YN63</accession>
<evidence type="ECO:0000313" key="3">
    <source>
        <dbReference type="EMBL" id="MCM5680157.1"/>
    </source>
</evidence>
<feature type="region of interest" description="Disordered" evidence="2">
    <location>
        <begin position="1"/>
        <end position="40"/>
    </location>
</feature>
<evidence type="ECO:0000256" key="2">
    <source>
        <dbReference type="SAM" id="MobiDB-lite"/>
    </source>
</evidence>
<reference evidence="3" key="1">
    <citation type="submission" date="2022-05" db="EMBL/GenBank/DDBJ databases">
        <title>Schlegelella sp. nov., isolated from mangrove soil.</title>
        <authorList>
            <person name="Liu Y."/>
            <person name="Ge X."/>
            <person name="Liu W."/>
        </authorList>
    </citation>
    <scope>NUCLEOTIDE SEQUENCE</scope>
    <source>
        <strain evidence="3">S2-27</strain>
    </source>
</reference>
<proteinExistence type="predicted"/>
<organism evidence="3 4">
    <name type="scientific">Caldimonas mangrovi</name>
    <dbReference type="NCBI Taxonomy" id="2944811"/>
    <lineage>
        <taxon>Bacteria</taxon>
        <taxon>Pseudomonadati</taxon>
        <taxon>Pseudomonadota</taxon>
        <taxon>Betaproteobacteria</taxon>
        <taxon>Burkholderiales</taxon>
        <taxon>Sphaerotilaceae</taxon>
        <taxon>Caldimonas</taxon>
    </lineage>
</organism>
<dbReference type="RefSeq" id="WP_251778536.1">
    <property type="nucleotide sequence ID" value="NZ_JAMKFE010000006.1"/>
</dbReference>
<gene>
    <name evidence="3" type="ORF">M8A51_11490</name>
</gene>
<feature type="coiled-coil region" evidence="1">
    <location>
        <begin position="109"/>
        <end position="136"/>
    </location>
</feature>
<sequence length="136" mass="15335">MDTQDLQPGDPVDPCHDDPTLRARAPGKGSPPDDLARSTGYTSRGYVQHFLPDREVNLAQLNQALADVFGEPALRMLDMKLTIDEEYWRQLCGNPWSGNVYQYRFFAPRQNELDEVARLSAEMQKLAAEVQALKQG</sequence>
<name>A0ABT0YN63_9BURK</name>
<evidence type="ECO:0000256" key="1">
    <source>
        <dbReference type="SAM" id="Coils"/>
    </source>
</evidence>
<dbReference type="EMBL" id="JAMKFE010000006">
    <property type="protein sequence ID" value="MCM5680157.1"/>
    <property type="molecule type" value="Genomic_DNA"/>
</dbReference>
<comment type="caution">
    <text evidence="3">The sequence shown here is derived from an EMBL/GenBank/DDBJ whole genome shotgun (WGS) entry which is preliminary data.</text>
</comment>
<protein>
    <submittedName>
        <fullName evidence="3">Uncharacterized protein</fullName>
    </submittedName>
</protein>
<keyword evidence="4" id="KW-1185">Reference proteome</keyword>
<evidence type="ECO:0000313" key="4">
    <source>
        <dbReference type="Proteomes" id="UP001165541"/>
    </source>
</evidence>